<protein>
    <submittedName>
        <fullName evidence="1">Uncharacterized protein</fullName>
    </submittedName>
</protein>
<dbReference type="AlphaFoldDB" id="A0A8W8L1N3"/>
<accession>A0A8W8L1N3</accession>
<dbReference type="Proteomes" id="UP000005408">
    <property type="component" value="Unassembled WGS sequence"/>
</dbReference>
<evidence type="ECO:0000313" key="1">
    <source>
        <dbReference type="EnsemblMetazoa" id="G26207.1:cds"/>
    </source>
</evidence>
<name>A0A8W8L1N3_MAGGI</name>
<reference evidence="1" key="1">
    <citation type="submission" date="2022-08" db="UniProtKB">
        <authorList>
            <consortium name="EnsemblMetazoa"/>
        </authorList>
    </citation>
    <scope>IDENTIFICATION</scope>
    <source>
        <strain evidence="1">05x7-T-G4-1.051#20</strain>
    </source>
</reference>
<organism evidence="1 2">
    <name type="scientific">Magallana gigas</name>
    <name type="common">Pacific oyster</name>
    <name type="synonym">Crassostrea gigas</name>
    <dbReference type="NCBI Taxonomy" id="29159"/>
    <lineage>
        <taxon>Eukaryota</taxon>
        <taxon>Metazoa</taxon>
        <taxon>Spiralia</taxon>
        <taxon>Lophotrochozoa</taxon>
        <taxon>Mollusca</taxon>
        <taxon>Bivalvia</taxon>
        <taxon>Autobranchia</taxon>
        <taxon>Pteriomorphia</taxon>
        <taxon>Ostreida</taxon>
        <taxon>Ostreoidea</taxon>
        <taxon>Ostreidae</taxon>
        <taxon>Magallana</taxon>
    </lineage>
</organism>
<dbReference type="EnsemblMetazoa" id="G26207.1">
    <property type="protein sequence ID" value="G26207.1:cds"/>
    <property type="gene ID" value="G26207"/>
</dbReference>
<evidence type="ECO:0000313" key="2">
    <source>
        <dbReference type="Proteomes" id="UP000005408"/>
    </source>
</evidence>
<sequence>MILFPGVNVAQTSISSTEHAPPVLLQLMEIIVPPDAQINILERTVVSNVIVGLMKSVTLYMAVLELQLRWENKQQNALWLQRRRQCLPLVVAILRTPQPKQVTYSTSKKLYSNKT</sequence>
<proteinExistence type="predicted"/>
<keyword evidence="2" id="KW-1185">Reference proteome</keyword>